<evidence type="ECO:0000259" key="5">
    <source>
        <dbReference type="Pfam" id="PF00330"/>
    </source>
</evidence>
<sequence>MGAFAAGLSADDVVMPWFKNIVAFERAVYFSDSGLKYLSDDARFAIANMSTEFGGIAGVFQADAITQWTLEGREPHFDEALFFEPEEGCNYAAHHAINLADVKPLTVLYPPPDNREDLILGAMVLQQAMLPGKRPSTNGNRRVTPGSLEIVDRLKELGCFCLGIGADVAAENEVWLSSQNRNFRNRGGPQPYLDKIKKDDFDSYRNWVEPDASTSSPSKTTKSYEVTEPNLVLVSANDVESAQQAKEQASVAELDLLCRPSLVFMDLNKSSPLWPAECETELDVLAAKSFAYVHPEFPQKPNDALLGIVVTDEKFHELVSKGEEVTMDLRNRVVSVNDHQVAFSLTQLEEAFLSGGGLKNIFKQHKAELFRAAMRGKVPKPIASSGVGCGDDCGSTVASSPLW</sequence>
<gene>
    <name evidence="6" type="ORF">PDE001_LOCUS8062</name>
</gene>
<dbReference type="PANTHER" id="PTHR43822:SF2">
    <property type="entry name" value="HOMOACONITASE, MITOCHONDRIAL"/>
    <property type="match status" value="1"/>
</dbReference>
<keyword evidence="4" id="KW-0456">Lyase</keyword>
<organism evidence="6 7">
    <name type="scientific">Peronospora destructor</name>
    <dbReference type="NCBI Taxonomy" id="86335"/>
    <lineage>
        <taxon>Eukaryota</taxon>
        <taxon>Sar</taxon>
        <taxon>Stramenopiles</taxon>
        <taxon>Oomycota</taxon>
        <taxon>Peronosporomycetes</taxon>
        <taxon>Peronosporales</taxon>
        <taxon>Peronosporaceae</taxon>
        <taxon>Peronospora</taxon>
    </lineage>
</organism>
<dbReference type="GO" id="GO:0046872">
    <property type="term" value="F:metal ion binding"/>
    <property type="evidence" value="ECO:0007669"/>
    <property type="project" value="UniProtKB-KW"/>
</dbReference>
<reference evidence="6" key="1">
    <citation type="submission" date="2022-12" db="EMBL/GenBank/DDBJ databases">
        <authorList>
            <person name="Webb A."/>
        </authorList>
    </citation>
    <scope>NUCLEOTIDE SEQUENCE</scope>
    <source>
        <strain evidence="6">Pd1</strain>
    </source>
</reference>
<evidence type="ECO:0000256" key="1">
    <source>
        <dbReference type="ARBA" id="ARBA00022723"/>
    </source>
</evidence>
<dbReference type="SUPFAM" id="SSF53732">
    <property type="entry name" value="Aconitase iron-sulfur domain"/>
    <property type="match status" value="1"/>
</dbReference>
<dbReference type="Pfam" id="PF00330">
    <property type="entry name" value="Aconitase"/>
    <property type="match status" value="1"/>
</dbReference>
<evidence type="ECO:0000256" key="3">
    <source>
        <dbReference type="ARBA" id="ARBA00023014"/>
    </source>
</evidence>
<dbReference type="Gene3D" id="3.30.499.10">
    <property type="entry name" value="Aconitase, domain 3"/>
    <property type="match status" value="2"/>
</dbReference>
<keyword evidence="7" id="KW-1185">Reference proteome</keyword>
<evidence type="ECO:0000313" key="7">
    <source>
        <dbReference type="Proteomes" id="UP001162029"/>
    </source>
</evidence>
<dbReference type="InterPro" id="IPR036008">
    <property type="entry name" value="Aconitase_4Fe-4S_dom"/>
</dbReference>
<dbReference type="InterPro" id="IPR050067">
    <property type="entry name" value="IPM_dehydratase_rel_enz"/>
</dbReference>
<dbReference type="GO" id="GO:0051536">
    <property type="term" value="F:iron-sulfur cluster binding"/>
    <property type="evidence" value="ECO:0007669"/>
    <property type="project" value="UniProtKB-KW"/>
</dbReference>
<evidence type="ECO:0000256" key="4">
    <source>
        <dbReference type="ARBA" id="ARBA00023239"/>
    </source>
</evidence>
<dbReference type="PANTHER" id="PTHR43822">
    <property type="entry name" value="HOMOACONITASE, MITOCHONDRIAL-RELATED"/>
    <property type="match status" value="1"/>
</dbReference>
<comment type="caution">
    <text evidence="6">The sequence shown here is derived from an EMBL/GenBank/DDBJ whole genome shotgun (WGS) entry which is preliminary data.</text>
</comment>
<accession>A0AAV0UYG8</accession>
<dbReference type="EMBL" id="CANTFM010001633">
    <property type="protein sequence ID" value="CAI5741991.1"/>
    <property type="molecule type" value="Genomic_DNA"/>
</dbReference>
<dbReference type="GO" id="GO:0043436">
    <property type="term" value="P:oxoacid metabolic process"/>
    <property type="evidence" value="ECO:0007669"/>
    <property type="project" value="UniProtKB-ARBA"/>
</dbReference>
<dbReference type="GO" id="GO:0016829">
    <property type="term" value="F:lyase activity"/>
    <property type="evidence" value="ECO:0007669"/>
    <property type="project" value="UniProtKB-KW"/>
</dbReference>
<dbReference type="InterPro" id="IPR001030">
    <property type="entry name" value="Acoase/IPM_deHydtase_lsu_aba"/>
</dbReference>
<dbReference type="AlphaFoldDB" id="A0AAV0UYG8"/>
<evidence type="ECO:0000313" key="6">
    <source>
        <dbReference type="EMBL" id="CAI5741991.1"/>
    </source>
</evidence>
<protein>
    <recommendedName>
        <fullName evidence="5">Aconitase/3-isopropylmalate dehydratase large subunit alpha/beta/alpha domain-containing protein</fullName>
    </recommendedName>
</protein>
<evidence type="ECO:0000256" key="2">
    <source>
        <dbReference type="ARBA" id="ARBA00023004"/>
    </source>
</evidence>
<keyword evidence="1" id="KW-0479">Metal-binding</keyword>
<feature type="domain" description="Aconitase/3-isopropylmalate dehydratase large subunit alpha/beta/alpha" evidence="5">
    <location>
        <begin position="2"/>
        <end position="106"/>
    </location>
</feature>
<proteinExistence type="predicted"/>
<dbReference type="Proteomes" id="UP001162029">
    <property type="component" value="Unassembled WGS sequence"/>
</dbReference>
<keyword evidence="2" id="KW-0408">Iron</keyword>
<keyword evidence="3" id="KW-0411">Iron-sulfur</keyword>
<name>A0AAV0UYG8_9STRA</name>
<dbReference type="InterPro" id="IPR015931">
    <property type="entry name" value="Acnase/IPM_dHydase_lsu_aba_1/3"/>
</dbReference>